<dbReference type="InterPro" id="IPR008972">
    <property type="entry name" value="Cupredoxin"/>
</dbReference>
<organism evidence="9 10">
    <name type="scientific">Mesorhabditis belari</name>
    <dbReference type="NCBI Taxonomy" id="2138241"/>
    <lineage>
        <taxon>Eukaryota</taxon>
        <taxon>Metazoa</taxon>
        <taxon>Ecdysozoa</taxon>
        <taxon>Nematoda</taxon>
        <taxon>Chromadorea</taxon>
        <taxon>Rhabditida</taxon>
        <taxon>Rhabditina</taxon>
        <taxon>Rhabditomorpha</taxon>
        <taxon>Rhabditoidea</taxon>
        <taxon>Rhabditidae</taxon>
        <taxon>Mesorhabditinae</taxon>
        <taxon>Mesorhabditis</taxon>
    </lineage>
</organism>
<feature type="region of interest" description="Disordered" evidence="7">
    <location>
        <begin position="81"/>
        <end position="116"/>
    </location>
</feature>
<dbReference type="PANTHER" id="PTHR11304:SF29">
    <property type="entry name" value="EPHRIN"/>
    <property type="match status" value="1"/>
</dbReference>
<proteinExistence type="inferred from homology"/>
<dbReference type="SUPFAM" id="SSF49503">
    <property type="entry name" value="Cupredoxins"/>
    <property type="match status" value="1"/>
</dbReference>
<dbReference type="GO" id="GO:0046875">
    <property type="term" value="F:ephrin receptor binding"/>
    <property type="evidence" value="ECO:0007669"/>
    <property type="project" value="TreeGrafter"/>
</dbReference>
<comment type="caution">
    <text evidence="6">Lacks conserved residue(s) required for the propagation of feature annotation.</text>
</comment>
<dbReference type="GO" id="GO:0007411">
    <property type="term" value="P:axon guidance"/>
    <property type="evidence" value="ECO:0007669"/>
    <property type="project" value="TreeGrafter"/>
</dbReference>
<reference evidence="10" key="1">
    <citation type="submission" date="2024-02" db="UniProtKB">
        <authorList>
            <consortium name="WormBaseParasite"/>
        </authorList>
    </citation>
    <scope>IDENTIFICATION</scope>
</reference>
<evidence type="ECO:0000256" key="4">
    <source>
        <dbReference type="ARBA" id="ARBA00023157"/>
    </source>
</evidence>
<keyword evidence="9" id="KW-1185">Reference proteome</keyword>
<evidence type="ECO:0000256" key="3">
    <source>
        <dbReference type="ARBA" id="ARBA00023136"/>
    </source>
</evidence>
<dbReference type="Proteomes" id="UP000887575">
    <property type="component" value="Unassembled WGS sequence"/>
</dbReference>
<name>A0AAF3JBP7_9BILA</name>
<feature type="domain" description="Ephrin RBD" evidence="8">
    <location>
        <begin position="1"/>
        <end position="78"/>
    </location>
</feature>
<feature type="region of interest" description="Disordered" evidence="7">
    <location>
        <begin position="125"/>
        <end position="144"/>
    </location>
</feature>
<protein>
    <recommendedName>
        <fullName evidence="8">Ephrin RBD domain-containing protein</fullName>
    </recommendedName>
</protein>
<dbReference type="PROSITE" id="PS51551">
    <property type="entry name" value="EPHRIN_RBD_2"/>
    <property type="match status" value="1"/>
</dbReference>
<evidence type="ECO:0000256" key="1">
    <source>
        <dbReference type="ARBA" id="ARBA00004370"/>
    </source>
</evidence>
<accession>A0AAF3JBP7</accession>
<dbReference type="PANTHER" id="PTHR11304">
    <property type="entry name" value="EPHRIN"/>
    <property type="match status" value="1"/>
</dbReference>
<dbReference type="AlphaFoldDB" id="A0AAF3JBP7"/>
<evidence type="ECO:0000256" key="5">
    <source>
        <dbReference type="ARBA" id="ARBA00023180"/>
    </source>
</evidence>
<keyword evidence="4" id="KW-1015">Disulfide bond</keyword>
<dbReference type="InterPro" id="IPR031328">
    <property type="entry name" value="Ephrin"/>
</dbReference>
<keyword evidence="2" id="KW-0732">Signal</keyword>
<evidence type="ECO:0000259" key="8">
    <source>
        <dbReference type="PROSITE" id="PS51551"/>
    </source>
</evidence>
<evidence type="ECO:0000313" key="10">
    <source>
        <dbReference type="WBParaSite" id="MBELARI_LOCUS8712"/>
    </source>
</evidence>
<dbReference type="GO" id="GO:0005886">
    <property type="term" value="C:plasma membrane"/>
    <property type="evidence" value="ECO:0007669"/>
    <property type="project" value="TreeGrafter"/>
</dbReference>
<evidence type="ECO:0000256" key="6">
    <source>
        <dbReference type="PROSITE-ProRule" id="PRU00884"/>
    </source>
</evidence>
<dbReference type="Gene3D" id="2.60.40.420">
    <property type="entry name" value="Cupredoxins - blue copper proteins"/>
    <property type="match status" value="1"/>
</dbReference>
<comment type="subcellular location">
    <subcellularLocation>
        <location evidence="1">Membrane</location>
    </subcellularLocation>
</comment>
<dbReference type="Pfam" id="PF00812">
    <property type="entry name" value="Ephrin"/>
    <property type="match status" value="1"/>
</dbReference>
<evidence type="ECO:0000313" key="9">
    <source>
        <dbReference type="Proteomes" id="UP000887575"/>
    </source>
</evidence>
<keyword evidence="5" id="KW-0325">Glycoprotein</keyword>
<dbReference type="InterPro" id="IPR001799">
    <property type="entry name" value="Ephrin_RBD"/>
</dbReference>
<dbReference type="GO" id="GO:0048013">
    <property type="term" value="P:ephrin receptor signaling pathway"/>
    <property type="evidence" value="ECO:0007669"/>
    <property type="project" value="TreeGrafter"/>
</dbReference>
<evidence type="ECO:0000256" key="7">
    <source>
        <dbReference type="SAM" id="MobiDB-lite"/>
    </source>
</evidence>
<evidence type="ECO:0000256" key="2">
    <source>
        <dbReference type="ARBA" id="ARBA00022729"/>
    </source>
</evidence>
<keyword evidence="3" id="KW-0472">Membrane</keyword>
<sequence>MSFMNCLISSSSKEQLRCDGSGEKKKLLRTHSPFPESTRFEPGNSYYFISTSTGHPSGLESRHNGLCASHQMRLRIEIDEAHSSTTDSPQIIKYQDHPRARIGSQKTESSETEQKPEIFVQVVESSEDERLSKDVPPSSASMTEEKMKQVVAWAQRGLEGTFRFQEPSGEKFGSNVEVNRVDGSAEAYYVVNEDAAPYSSIGPSVPVTSALIFILLAHFI</sequence>
<comment type="similarity">
    <text evidence="6">Belongs to the ephrin family.</text>
</comment>
<dbReference type="WBParaSite" id="MBELARI_LOCUS8712">
    <property type="protein sequence ID" value="MBELARI_LOCUS8712"/>
    <property type="gene ID" value="MBELARI_LOCUS8712"/>
</dbReference>